<proteinExistence type="predicted"/>
<evidence type="ECO:0000256" key="5">
    <source>
        <dbReference type="ARBA" id="ARBA00023065"/>
    </source>
</evidence>
<dbReference type="OrthoDB" id="2687058at2759"/>
<name>A0A0C3Q9L4_9AGAM</name>
<dbReference type="GO" id="GO:0015297">
    <property type="term" value="F:antiporter activity"/>
    <property type="evidence" value="ECO:0007669"/>
    <property type="project" value="InterPro"/>
</dbReference>
<dbReference type="GO" id="GO:0016020">
    <property type="term" value="C:membrane"/>
    <property type="evidence" value="ECO:0007669"/>
    <property type="project" value="UniProtKB-SubCell"/>
</dbReference>
<dbReference type="HOGENOM" id="CLU_005126_10_1_1"/>
<accession>A0A0C3Q9L4</accession>
<keyword evidence="5" id="KW-0406">Ion transport</keyword>
<evidence type="ECO:0000256" key="7">
    <source>
        <dbReference type="SAM" id="MobiDB-lite"/>
    </source>
</evidence>
<dbReference type="InterPro" id="IPR038770">
    <property type="entry name" value="Na+/solute_symporter_sf"/>
</dbReference>
<reference evidence="11" key="2">
    <citation type="submission" date="2015-01" db="EMBL/GenBank/DDBJ databases">
        <title>Evolutionary Origins and Diversification of the Mycorrhizal Mutualists.</title>
        <authorList>
            <consortium name="DOE Joint Genome Institute"/>
            <consortium name="Mycorrhizal Genomics Consortium"/>
            <person name="Kohler A."/>
            <person name="Kuo A."/>
            <person name="Nagy L.G."/>
            <person name="Floudas D."/>
            <person name="Copeland A."/>
            <person name="Barry K.W."/>
            <person name="Cichocki N."/>
            <person name="Veneault-Fourrey C."/>
            <person name="LaButti K."/>
            <person name="Lindquist E.A."/>
            <person name="Lipzen A."/>
            <person name="Lundell T."/>
            <person name="Morin E."/>
            <person name="Murat C."/>
            <person name="Riley R."/>
            <person name="Ohm R."/>
            <person name="Sun H."/>
            <person name="Tunlid A."/>
            <person name="Henrissat B."/>
            <person name="Grigoriev I.V."/>
            <person name="Hibbett D.S."/>
            <person name="Martin F."/>
        </authorList>
    </citation>
    <scope>NUCLEOTIDE SEQUENCE [LARGE SCALE GENOMIC DNA]</scope>
    <source>
        <strain evidence="11">MUT 4182</strain>
    </source>
</reference>
<evidence type="ECO:0000256" key="3">
    <source>
        <dbReference type="ARBA" id="ARBA00022692"/>
    </source>
</evidence>
<dbReference type="Proteomes" id="UP000054248">
    <property type="component" value="Unassembled WGS sequence"/>
</dbReference>
<organism evidence="10 11">
    <name type="scientific">Tulasnella calospora MUT 4182</name>
    <dbReference type="NCBI Taxonomy" id="1051891"/>
    <lineage>
        <taxon>Eukaryota</taxon>
        <taxon>Fungi</taxon>
        <taxon>Dikarya</taxon>
        <taxon>Basidiomycota</taxon>
        <taxon>Agaricomycotina</taxon>
        <taxon>Agaricomycetes</taxon>
        <taxon>Cantharellales</taxon>
        <taxon>Tulasnellaceae</taxon>
        <taxon>Tulasnella</taxon>
    </lineage>
</organism>
<keyword evidence="3 8" id="KW-0812">Transmembrane</keyword>
<evidence type="ECO:0000256" key="2">
    <source>
        <dbReference type="ARBA" id="ARBA00022448"/>
    </source>
</evidence>
<feature type="transmembrane region" description="Helical" evidence="8">
    <location>
        <begin position="323"/>
        <end position="348"/>
    </location>
</feature>
<feature type="domain" description="Cation/H+ exchanger transmembrane" evidence="9">
    <location>
        <begin position="141"/>
        <end position="370"/>
    </location>
</feature>
<feature type="region of interest" description="Disordered" evidence="7">
    <location>
        <begin position="435"/>
        <end position="468"/>
    </location>
</feature>
<evidence type="ECO:0000313" key="11">
    <source>
        <dbReference type="Proteomes" id="UP000054248"/>
    </source>
</evidence>
<feature type="transmembrane region" description="Helical" evidence="8">
    <location>
        <begin position="265"/>
        <end position="283"/>
    </location>
</feature>
<evidence type="ECO:0000256" key="4">
    <source>
        <dbReference type="ARBA" id="ARBA00022989"/>
    </source>
</evidence>
<keyword evidence="6 8" id="KW-0472">Membrane</keyword>
<keyword evidence="4 8" id="KW-1133">Transmembrane helix</keyword>
<reference evidence="10 11" key="1">
    <citation type="submission" date="2014-04" db="EMBL/GenBank/DDBJ databases">
        <authorList>
            <consortium name="DOE Joint Genome Institute"/>
            <person name="Kuo A."/>
            <person name="Girlanda M."/>
            <person name="Perotto S."/>
            <person name="Kohler A."/>
            <person name="Nagy L.G."/>
            <person name="Floudas D."/>
            <person name="Copeland A."/>
            <person name="Barry K.W."/>
            <person name="Cichocki N."/>
            <person name="Veneault-Fourrey C."/>
            <person name="LaButti K."/>
            <person name="Lindquist E.A."/>
            <person name="Lipzen A."/>
            <person name="Lundell T."/>
            <person name="Morin E."/>
            <person name="Murat C."/>
            <person name="Sun H."/>
            <person name="Tunlid A."/>
            <person name="Henrissat B."/>
            <person name="Grigoriev I.V."/>
            <person name="Hibbett D.S."/>
            <person name="Martin F."/>
            <person name="Nordberg H.P."/>
            <person name="Cantor M.N."/>
            <person name="Hua S.X."/>
        </authorList>
    </citation>
    <scope>NUCLEOTIDE SEQUENCE [LARGE SCALE GENOMIC DNA]</scope>
    <source>
        <strain evidence="10 11">MUT 4182</strain>
    </source>
</reference>
<evidence type="ECO:0000256" key="8">
    <source>
        <dbReference type="SAM" id="Phobius"/>
    </source>
</evidence>
<dbReference type="STRING" id="1051891.A0A0C3Q9L4"/>
<dbReference type="Pfam" id="PF00999">
    <property type="entry name" value="Na_H_Exchanger"/>
    <property type="match status" value="1"/>
</dbReference>
<keyword evidence="11" id="KW-1185">Reference proteome</keyword>
<dbReference type="AlphaFoldDB" id="A0A0C3Q9L4"/>
<feature type="transmembrane region" description="Helical" evidence="8">
    <location>
        <begin position="289"/>
        <end position="311"/>
    </location>
</feature>
<gene>
    <name evidence="10" type="ORF">M407DRAFT_81305</name>
</gene>
<feature type="transmembrane region" description="Helical" evidence="8">
    <location>
        <begin position="171"/>
        <end position="197"/>
    </location>
</feature>
<dbReference type="GO" id="GO:1902600">
    <property type="term" value="P:proton transmembrane transport"/>
    <property type="evidence" value="ECO:0007669"/>
    <property type="project" value="InterPro"/>
</dbReference>
<feature type="transmembrane region" description="Helical" evidence="8">
    <location>
        <begin position="140"/>
        <end position="164"/>
    </location>
</feature>
<feature type="compositionally biased region" description="Low complexity" evidence="7">
    <location>
        <begin position="447"/>
        <end position="459"/>
    </location>
</feature>
<feature type="transmembrane region" description="Helical" evidence="8">
    <location>
        <begin position="354"/>
        <end position="376"/>
    </location>
</feature>
<dbReference type="InterPro" id="IPR050794">
    <property type="entry name" value="CPA2_transporter"/>
</dbReference>
<feature type="transmembrane region" description="Helical" evidence="8">
    <location>
        <begin position="217"/>
        <end position="245"/>
    </location>
</feature>
<dbReference type="EMBL" id="KN823165">
    <property type="protein sequence ID" value="KIO20684.1"/>
    <property type="molecule type" value="Genomic_DNA"/>
</dbReference>
<sequence>MSTTGSFSGPIIELGKAFVKRAAEQQGGLLDGDDPTEFRTSAPIRLWAIQLGVIIITTQLLALGLAKLRQPKVIAEVIGGIVLGPTLFGRIPGFTEHIFPPVSRPYLSLTAEIGGLFFIPSLGCRAPSENDADFVIPSGLVLFLAGVGNDIVGWILLALTVALVNASSGLTALYILLVSFGWVLFVLYPCRWFFTWFARWTGSTEKGPTPLFMTGTILLVFGSAFMTDAIGVNAIFGGFLAGLVIPRENNLNITITEKLEDTVSIIFLPLYFTISGLSTNLGLLNTGLIWGYTIMILVVAYIGKFFGGSVAARFAGFGWRESFTIGTLMSCKGLIELIVLNVGLQAGILDTRVFSMFVLEAVVLTFACTPVAVWLYPPHLRTRAVATGGNFANLSARAGEKGALRLSSEKKERFLVVLDRMGHMPSAMAITQLLRPAQPLPAPTKTPPTGRSSHSPSPRRSQEPQADIKTTVTALRLVELTDRTSDLMRSSVPEELMVRDPLLNVFHMFAGLNDLDVYNRLAVSTYDTYHERIGVVAEESSAQLILLSWSSPLRGLAGGQHGGVALTVQPTMASGDSHGAPPQVTHTSNPLAGLFAGPSSHGAAGGSHPTALTRHEKINSVAHSHFIRRLYASAPADVGLFVDNQAVQQPGHILGSQAHLLVPFFGGPDDRLALEFVVQLCERPEVTATVIRVTKEALLSDSEGDAKGNIELPEQAHLIPRMADTIYPNVTTQTRLASDTADNICWFKYAPQEDPNAIAPQHTPQVQDALTRVTFTSLSSPRPLHSLVDKANEVAAEKRLIVVVGRGKRLAAESHHDEMKTLLDEEQGRKHGGLGNEMRNTLGDVATAFMVSRVSAGLLVMQASATQGQLDA</sequence>
<keyword evidence="2" id="KW-0813">Transport</keyword>
<evidence type="ECO:0000313" key="10">
    <source>
        <dbReference type="EMBL" id="KIO20684.1"/>
    </source>
</evidence>
<feature type="transmembrane region" description="Helical" evidence="8">
    <location>
        <begin position="44"/>
        <end position="66"/>
    </location>
</feature>
<evidence type="ECO:0000256" key="1">
    <source>
        <dbReference type="ARBA" id="ARBA00004141"/>
    </source>
</evidence>
<evidence type="ECO:0000256" key="6">
    <source>
        <dbReference type="ARBA" id="ARBA00023136"/>
    </source>
</evidence>
<dbReference type="InterPro" id="IPR006153">
    <property type="entry name" value="Cation/H_exchanger_TM"/>
</dbReference>
<dbReference type="PANTHER" id="PTHR32468">
    <property type="entry name" value="CATION/H + ANTIPORTER"/>
    <property type="match status" value="1"/>
</dbReference>
<dbReference type="PANTHER" id="PTHR32468:SF0">
    <property type="entry name" value="K(+)_H(+) ANTIPORTER 1"/>
    <property type="match status" value="1"/>
</dbReference>
<protein>
    <recommendedName>
        <fullName evidence="9">Cation/H+ exchanger transmembrane domain-containing protein</fullName>
    </recommendedName>
</protein>
<feature type="transmembrane region" description="Helical" evidence="8">
    <location>
        <begin position="73"/>
        <end position="91"/>
    </location>
</feature>
<comment type="subcellular location">
    <subcellularLocation>
        <location evidence="1">Membrane</location>
        <topology evidence="1">Multi-pass membrane protein</topology>
    </subcellularLocation>
</comment>
<evidence type="ECO:0000259" key="9">
    <source>
        <dbReference type="Pfam" id="PF00999"/>
    </source>
</evidence>
<dbReference type="Gene3D" id="1.20.1530.20">
    <property type="match status" value="2"/>
</dbReference>